<feature type="region of interest" description="Disordered" evidence="1">
    <location>
        <begin position="1"/>
        <end position="52"/>
    </location>
</feature>
<evidence type="ECO:0000313" key="4">
    <source>
        <dbReference type="Proteomes" id="UP000487268"/>
    </source>
</evidence>
<protein>
    <submittedName>
        <fullName evidence="3">Uncharacterized protein</fullName>
    </submittedName>
</protein>
<feature type="transmembrane region" description="Helical" evidence="2">
    <location>
        <begin position="129"/>
        <end position="151"/>
    </location>
</feature>
<feature type="transmembrane region" description="Helical" evidence="2">
    <location>
        <begin position="62"/>
        <end position="83"/>
    </location>
</feature>
<feature type="compositionally biased region" description="Pro residues" evidence="1">
    <location>
        <begin position="20"/>
        <end position="35"/>
    </location>
</feature>
<proteinExistence type="predicted"/>
<name>A0A7K0BNX4_9ACTN</name>
<dbReference type="EMBL" id="WEGH01000001">
    <property type="protein sequence ID" value="MQY02875.1"/>
    <property type="molecule type" value="Genomic_DNA"/>
</dbReference>
<comment type="caution">
    <text evidence="3">The sequence shown here is derived from an EMBL/GenBank/DDBJ whole genome shotgun (WGS) entry which is preliminary data.</text>
</comment>
<feature type="transmembrane region" description="Helical" evidence="2">
    <location>
        <begin position="95"/>
        <end position="117"/>
    </location>
</feature>
<keyword evidence="2" id="KW-0812">Transmembrane</keyword>
<evidence type="ECO:0000313" key="3">
    <source>
        <dbReference type="EMBL" id="MQY02875.1"/>
    </source>
</evidence>
<reference evidence="3 4" key="1">
    <citation type="submission" date="2019-10" db="EMBL/GenBank/DDBJ databases">
        <title>Actinomadura rubteroloni sp. nov. and Actinomadura macrotermitis sp. nov., isolated from the gut of fungus growing-termite Macrotermes natalensis.</title>
        <authorList>
            <person name="Benndorf R."/>
            <person name="Martin K."/>
            <person name="Kuefner M."/>
            <person name="De Beer W."/>
            <person name="Kaster A.-K."/>
            <person name="Vollmers J."/>
            <person name="Poulsen M."/>
            <person name="Beemelmanns C."/>
        </authorList>
    </citation>
    <scope>NUCLEOTIDE SEQUENCE [LARGE SCALE GENOMIC DNA]</scope>
    <source>
        <strain evidence="3 4">RB68</strain>
    </source>
</reference>
<sequence length="221" mass="23041">MGTLMIMNSGATPEWTRPDMPLPARPAQPAAPPPATLAMPAPLPEREPEPAPAPVSGNWHRFHYPVAVFLVAFAVTALAVTAARWSGHRADMAGYAGAGLALPALGAVKAVQLLLLLTGLCALLSRRDVWLLPTLFGWLAGFGVFAVLDVVKGRMLPLAEHGVYAAVFAALLAVSYTLSVKARVGGPAGGQGGQGPRPSGLSRTQEFALSAANRWQRAPQG</sequence>
<dbReference type="Proteomes" id="UP000487268">
    <property type="component" value="Unassembled WGS sequence"/>
</dbReference>
<organism evidence="3 4">
    <name type="scientific">Actinomadura macrotermitis</name>
    <dbReference type="NCBI Taxonomy" id="2585200"/>
    <lineage>
        <taxon>Bacteria</taxon>
        <taxon>Bacillati</taxon>
        <taxon>Actinomycetota</taxon>
        <taxon>Actinomycetes</taxon>
        <taxon>Streptosporangiales</taxon>
        <taxon>Thermomonosporaceae</taxon>
        <taxon>Actinomadura</taxon>
    </lineage>
</organism>
<keyword evidence="4" id="KW-1185">Reference proteome</keyword>
<evidence type="ECO:0000256" key="1">
    <source>
        <dbReference type="SAM" id="MobiDB-lite"/>
    </source>
</evidence>
<evidence type="ECO:0000256" key="2">
    <source>
        <dbReference type="SAM" id="Phobius"/>
    </source>
</evidence>
<keyword evidence="2" id="KW-1133">Transmembrane helix</keyword>
<feature type="transmembrane region" description="Helical" evidence="2">
    <location>
        <begin position="163"/>
        <end position="180"/>
    </location>
</feature>
<keyword evidence="2" id="KW-0472">Membrane</keyword>
<dbReference type="AlphaFoldDB" id="A0A7K0BNX4"/>
<gene>
    <name evidence="3" type="ORF">ACRB68_09100</name>
</gene>
<accession>A0A7K0BNX4</accession>